<evidence type="ECO:0000256" key="7">
    <source>
        <dbReference type="ARBA" id="ARBA00022842"/>
    </source>
</evidence>
<dbReference type="InterPro" id="IPR022953">
    <property type="entry name" value="ATP_PFK"/>
</dbReference>
<dbReference type="InterPro" id="IPR002364">
    <property type="entry name" value="Quin_OxRdtase/zeta-crystal_CS"/>
</dbReference>
<comment type="function">
    <text evidence="2 10">Catalyzes the phosphorylation of D-fructose 6-phosphate, the first committing step of glycolysis. Uses inorganic phosphate (PPi) as phosphoryl donor instead of ATP like common ATP-dependent phosphofructokinases (ATP-PFKs), which renders the reaction reversible, and can thus function both in glycolysis and gluconeogenesis. Consistently, PPi-PFK can replace the enzymes of both the forward (ATP-PFK) and reverse (fructose-bisphosphatase (FBPase)) reactions.</text>
</comment>
<comment type="catalytic activity">
    <reaction evidence="9 10">
        <text>beta-D-fructose 6-phosphate + diphosphate = beta-D-fructose 1,6-bisphosphate + phosphate + H(+)</text>
        <dbReference type="Rhea" id="RHEA:13613"/>
        <dbReference type="ChEBI" id="CHEBI:15378"/>
        <dbReference type="ChEBI" id="CHEBI:32966"/>
        <dbReference type="ChEBI" id="CHEBI:33019"/>
        <dbReference type="ChEBI" id="CHEBI:43474"/>
        <dbReference type="ChEBI" id="CHEBI:57634"/>
        <dbReference type="EC" id="2.7.1.90"/>
    </reaction>
</comment>
<dbReference type="Gene3D" id="3.90.180.10">
    <property type="entry name" value="Medium-chain alcohol dehydrogenases, catalytic domain"/>
    <property type="match status" value="1"/>
</dbReference>
<accession>A0A812UPR0</accession>
<dbReference type="Pfam" id="PF08240">
    <property type="entry name" value="ADH_N"/>
    <property type="match status" value="1"/>
</dbReference>
<evidence type="ECO:0000256" key="6">
    <source>
        <dbReference type="ARBA" id="ARBA00022777"/>
    </source>
</evidence>
<reference evidence="13" key="1">
    <citation type="submission" date="2021-02" db="EMBL/GenBank/DDBJ databases">
        <authorList>
            <person name="Dougan E. K."/>
            <person name="Rhodes N."/>
            <person name="Thang M."/>
            <person name="Chan C."/>
        </authorList>
    </citation>
    <scope>NUCLEOTIDE SEQUENCE</scope>
</reference>
<dbReference type="InterPro" id="IPR035966">
    <property type="entry name" value="PKF_sf"/>
</dbReference>
<gene>
    <name evidence="13" type="primary">PFP-BETA2</name>
    <name evidence="13" type="ORF">SNAT2548_LOCUS32800</name>
</gene>
<dbReference type="PANTHER" id="PTHR43650:SF1">
    <property type="entry name" value="PYROPHOSPHATE--FRUCTOSE 6-PHOSPHATE 1-PHOSPHOTRANSFERASE SUBUNIT BETA 2"/>
    <property type="match status" value="1"/>
</dbReference>
<comment type="similarity">
    <text evidence="10">Belongs to the phosphofructokinase type A (PFKA) family. PPi-dependent PFK group II subfamily. Clade 'Long' sub-subfamily.</text>
</comment>
<keyword evidence="5 10" id="KW-0479">Metal-binding</keyword>
<comment type="caution">
    <text evidence="13">The sequence shown here is derived from an EMBL/GenBank/DDBJ whole genome shotgun (WGS) entry which is preliminary data.</text>
</comment>
<proteinExistence type="inferred from homology"/>
<feature type="binding site" evidence="10">
    <location>
        <position position="1000"/>
    </location>
    <ligand>
        <name>diphosphate</name>
        <dbReference type="ChEBI" id="CHEBI:33019"/>
    </ligand>
</feature>
<dbReference type="Gene3D" id="3.30.470.20">
    <property type="entry name" value="ATP-grasp fold, B domain"/>
    <property type="match status" value="1"/>
</dbReference>
<evidence type="ECO:0000256" key="5">
    <source>
        <dbReference type="ARBA" id="ARBA00022723"/>
    </source>
</evidence>
<dbReference type="OrthoDB" id="537915at2759"/>
<dbReference type="HAMAP" id="MF_01980">
    <property type="entry name" value="Phosphofructokinase_II_Long"/>
    <property type="match status" value="1"/>
</dbReference>
<dbReference type="SUPFAM" id="SSF53784">
    <property type="entry name" value="Phosphofructokinase"/>
    <property type="match status" value="2"/>
</dbReference>
<feature type="site" description="Important for catalytic activity and substrate specificity; stabilizes the transition state when the phosphoryl donor is PPi; prevents ATP from binding by mimicking the alpha-phosphate group of ATP" evidence="10">
    <location>
        <position position="1095"/>
    </location>
</feature>
<name>A0A812UPR0_9DINO</name>
<dbReference type="GO" id="GO:0047334">
    <property type="term" value="F:diphosphate-fructose-6-phosphate 1-phosphotransferase activity"/>
    <property type="evidence" value="ECO:0007669"/>
    <property type="project" value="UniProtKB-EC"/>
</dbReference>
<dbReference type="Proteomes" id="UP000604046">
    <property type="component" value="Unassembled WGS sequence"/>
</dbReference>
<dbReference type="GO" id="GO:0009749">
    <property type="term" value="P:response to glucose"/>
    <property type="evidence" value="ECO:0007669"/>
    <property type="project" value="TreeGrafter"/>
</dbReference>
<evidence type="ECO:0000256" key="3">
    <source>
        <dbReference type="ARBA" id="ARBA00022490"/>
    </source>
</evidence>
<comment type="caution">
    <text evidence="10">Lacks conserved residue(s) required for the propagation of feature annotation.</text>
</comment>
<dbReference type="InterPro" id="IPR013154">
    <property type="entry name" value="ADH-like_N"/>
</dbReference>
<dbReference type="InterPro" id="IPR011183">
    <property type="entry name" value="PfpB_PPi_PFK"/>
</dbReference>
<dbReference type="EC" id="2.7.1.90" evidence="10"/>
<dbReference type="Pfam" id="PF13602">
    <property type="entry name" value="ADH_zinc_N_2"/>
    <property type="match status" value="1"/>
</dbReference>
<dbReference type="NCBIfam" id="TIGR02477">
    <property type="entry name" value="PFKA_PPi"/>
    <property type="match status" value="1"/>
</dbReference>
<dbReference type="EMBL" id="CAJNDS010002727">
    <property type="protein sequence ID" value="CAE7575040.1"/>
    <property type="molecule type" value="Genomic_DNA"/>
</dbReference>
<evidence type="ECO:0000256" key="2">
    <source>
        <dbReference type="ARBA" id="ARBA00003138"/>
    </source>
</evidence>
<evidence type="ECO:0000256" key="11">
    <source>
        <dbReference type="SAM" id="MobiDB-lite"/>
    </source>
</evidence>
<dbReference type="Pfam" id="PF00365">
    <property type="entry name" value="PFK"/>
    <property type="match status" value="2"/>
</dbReference>
<evidence type="ECO:0000256" key="10">
    <source>
        <dbReference type="HAMAP-Rule" id="MF_03185"/>
    </source>
</evidence>
<evidence type="ECO:0000256" key="9">
    <source>
        <dbReference type="ARBA" id="ARBA00048072"/>
    </source>
</evidence>
<dbReference type="PANTHER" id="PTHR43650">
    <property type="entry name" value="PYROPHOSPHATE--FRUCTOSE 6-PHOSPHATE 1-PHOSPHOTRANSFERASE"/>
    <property type="match status" value="1"/>
</dbReference>
<dbReference type="GO" id="GO:0005524">
    <property type="term" value="F:ATP binding"/>
    <property type="evidence" value="ECO:0007669"/>
    <property type="project" value="InterPro"/>
</dbReference>
<keyword evidence="7 10" id="KW-0460">Magnesium</keyword>
<feature type="binding site" evidence="10">
    <location>
        <begin position="1170"/>
        <end position="1172"/>
    </location>
    <ligand>
        <name>substrate</name>
    </ligand>
</feature>
<dbReference type="UniPathway" id="UPA00109">
    <property type="reaction ID" value="UER00182"/>
</dbReference>
<comment type="pathway">
    <text evidence="10">Carbohydrate degradation; glycolysis; D-glyceraldehyde 3-phosphate and glycerone phosphate from D-glucose: step 3/4.</text>
</comment>
<dbReference type="Pfam" id="PF03133">
    <property type="entry name" value="TTL"/>
    <property type="match status" value="1"/>
</dbReference>
<comment type="activity regulation">
    <text evidence="10">Non-allosteric.</text>
</comment>
<organism evidence="13 14">
    <name type="scientific">Symbiodinium natans</name>
    <dbReference type="NCBI Taxonomy" id="878477"/>
    <lineage>
        <taxon>Eukaryota</taxon>
        <taxon>Sar</taxon>
        <taxon>Alveolata</taxon>
        <taxon>Dinophyceae</taxon>
        <taxon>Suessiales</taxon>
        <taxon>Symbiodiniaceae</taxon>
        <taxon>Symbiodinium</taxon>
    </lineage>
</organism>
<dbReference type="NCBIfam" id="NF005482">
    <property type="entry name" value="PRK07085.1"/>
    <property type="match status" value="2"/>
</dbReference>
<sequence>MAFIASLAKVLCIHVALVMGVLLYELSILYNSFSRYKPALQDPSRTMRAAQFAKPGPAEVIQLAEIPRPMCCETTQVLIKVHTGSLNPVDFKQRRNPSVEYLRPLPAVSGLDFSGQVEQIGSGVLGFRPGDSVYGMLPIQGQSWGAFQEYVVTNYTIIAHVPSTISPREAAGLPLVGLTVVQALAPVLRIWQRSGESSKGKKILVQAGAGGVGSFAIQYCKNVLGMHVVTTASAAKEELVRSLGADQVINYRTTRFEDVLRDLDVVLDPVTQEYEARTLSSQVLKPGVGHYINILSSDWEPHDGELGPLLIARPLLKKWGNSLLADYFGIGLYYHCDPVSPDAAALRSIASWVDAGSIKPVIDRSFALKEVAQGHEYLETGRASGKANAVAIPRLAIRCCVAAIFATTRLTEPSAQVRAGGGCSGSPQRSCSVTPAAEVPTGRPRKKGGAVQFNASHSDYEVVAQAAEERGWRVVKCEDKATMCNIHWIDDANIGDWIRKVEPWMRINHFPGMNNALARKTRLARNMTRMQRLFPAAYRFVPPTWVIPDDLGDLEKRFGNQDSKVFYIVKPDHLCQGRGIFLTTELDRLRQAAEESRKKNEATVVQRYLSRPMLIEGLKFDLRLYFLVSAKKATGEAGLDLRCFLFRDGLVRLCTTPYQPPTAETMNEKCMHLTNYAVNKNSSNFQQNDGEDDGAGSKRSLRWFMSYIGETYGEKERRKLWLKLMGVCMKTVLMVKPTLETEYDGAFPRDLTGGQMGCRCFELLGIDVMLDAKMKPYLIEVNHLPSFTCDSPLDEDIKRRLVSQTLDLTCGSLSGKDRKLYEQLVRERREAGQPGGSTPSPETAKIEAKLCSEAEPSMLDLPVYEDLAVHVLISFALHVGSKPCGSMGKGTNGSSGKGTDGTQDEPSCLRQGPQGLSKLAYSSLQKQRLKADCKDYLPNVLSGKPKAVKKEAMSASPKDAEVIKKLFPQTYDTPLVEFEAGSAQEHGEAPVKVGVVLSGGQAPGGHNVIAGIFDGIKAWHKDSTMIGFLDGPHGIFTGNFVEITDDIMDGFRNTGGFDMLGSGRHKIESEDQFKDSMAVCNAIGLDGLVVIGGDDSNTNGAVLAEYFKANGCKTKVVGAPKTIDGDLKCPPHIPVSFGFDTACKTYATLVGNVAVDALSAQKYYHLVRLMGRSASNIALEVALLTRPNMCLLGEEVAEGKRSLKDITMDMADMIEARSKDGKDYGVIILPEGLIEFIPEFNALISEINDKLSQPGVEATEEGVLAVLSKENAECFRYLPGFIRAQLLLDRDPHGNVQVAKIETEKLLAATVHTELDNRRAKGYKGTFSPQFHAFGYEGRAGLPTVFDASYCYALGYTASSLLVTGCTGLIASVKNLLAPCKDWQCGGVPVTSLCVIERRKGKDKPVIRKALVELEGTLSQPFEFYKRIRDQLRICDMYRNPGPIQFDMIGCEASKDIPMTLQLELGRTISVEFPSEKPKRMGNFLFLPHAKKLRSELQQWRSGRQHRLPASLSAFNGNAVTVIRGEETVVNDHTEVVSRYFSEVHAPLLDILPTEERTAPIENKRIGVVFCGRQAPGCHDFVCGLVDMLPPNFGNKVLGFVGGTHGFMEKQTVELTPELCEAFRGTGGLEMLGRTVDRINTKDESESAMHACQELNLDGLVLVGGARTNTDAAYLAEFFKTNKVKTAVVGVPCGIEGSMVNEFVEASLGFDSCAKAMSQLVGNTAIDGSSARKYYYFLKLMDGSTTGGKVPSSHVALEVALETKPNLLLLTEEVDEHRTSLRELVSDIADVVSERANSGKNFGTVLVAEGLLAAIPEFRTLITELEALPMPSTVEKVLPKLTTWSAALFQSLPEFIQKQLLLARQSNAALQLSQLETERLMAWLVEDELKHRKKQGTFKGSFSPVCQFLGYQARCSVPSDFDSDYAYALGGCAAILGCRGHNGYMAVVSDLAQPVERWHVGGVPFTAMLQVPPTLPKESFRPRPGIFPHKVELESGAFRSWKEVRAACAKEELYENPGPIQLSGPSASRVTKTIATRFSYLQELKALQRHLEALSTRCRPGCDLRQVKVATQSLATLNSILDELAGPSSASPMLERAMR</sequence>
<evidence type="ECO:0000256" key="8">
    <source>
        <dbReference type="ARBA" id="ARBA00023152"/>
    </source>
</evidence>
<evidence type="ECO:0000256" key="1">
    <source>
        <dbReference type="ARBA" id="ARBA00001946"/>
    </source>
</evidence>
<keyword evidence="3 10" id="KW-0963">Cytoplasm</keyword>
<feature type="binding site" evidence="10">
    <location>
        <begin position="1336"/>
        <end position="1339"/>
    </location>
    <ligand>
        <name>substrate</name>
    </ligand>
</feature>
<feature type="binding site" evidence="10">
    <location>
        <begin position="1122"/>
        <end position="1124"/>
    </location>
    <ligand>
        <name>substrate</name>
    </ligand>
</feature>
<feature type="region of interest" description="Disordered" evidence="11">
    <location>
        <begin position="416"/>
        <end position="450"/>
    </location>
</feature>
<dbReference type="GO" id="GO:0016491">
    <property type="term" value="F:oxidoreductase activity"/>
    <property type="evidence" value="ECO:0007669"/>
    <property type="project" value="InterPro"/>
</dbReference>
<dbReference type="GO" id="GO:0008270">
    <property type="term" value="F:zinc ion binding"/>
    <property type="evidence" value="ECO:0007669"/>
    <property type="project" value="InterPro"/>
</dbReference>
<dbReference type="SMART" id="SM00829">
    <property type="entry name" value="PKS_ER"/>
    <property type="match status" value="1"/>
</dbReference>
<feature type="domain" description="Enoyl reductase (ER)" evidence="12">
    <location>
        <begin position="56"/>
        <end position="389"/>
    </location>
</feature>
<feature type="active site" description="Proton acceptor" evidence="10">
    <location>
        <position position="1124"/>
    </location>
</feature>
<keyword evidence="14" id="KW-1185">Reference proteome</keyword>
<feature type="compositionally biased region" description="Gly residues" evidence="11">
    <location>
        <begin position="888"/>
        <end position="899"/>
    </location>
</feature>
<feature type="binding site" evidence="10">
    <location>
        <begin position="1162"/>
        <end position="1163"/>
    </location>
    <ligand>
        <name>substrate</name>
        <note>ligand shared between dimeric partners</note>
    </ligand>
</feature>
<dbReference type="Gene3D" id="3.40.50.460">
    <property type="entry name" value="Phosphofructokinase domain"/>
    <property type="match status" value="2"/>
</dbReference>
<comment type="subcellular location">
    <subcellularLocation>
        <location evidence="10">Cytoplasm</location>
    </subcellularLocation>
</comment>
<evidence type="ECO:0000313" key="13">
    <source>
        <dbReference type="EMBL" id="CAE7575040.1"/>
    </source>
</evidence>
<comment type="cofactor">
    <cofactor evidence="1 10">
        <name>Mg(2+)</name>
        <dbReference type="ChEBI" id="CHEBI:18420"/>
    </cofactor>
</comment>
<keyword evidence="6 10" id="KW-0418">Kinase</keyword>
<evidence type="ECO:0000256" key="4">
    <source>
        <dbReference type="ARBA" id="ARBA00022679"/>
    </source>
</evidence>
<keyword evidence="8 10" id="KW-0324">Glycolysis</keyword>
<dbReference type="GO" id="GO:0006002">
    <property type="term" value="P:fructose 6-phosphate metabolic process"/>
    <property type="evidence" value="ECO:0007669"/>
    <property type="project" value="InterPro"/>
</dbReference>
<keyword evidence="4 10" id="KW-0808">Transferase</keyword>
<dbReference type="InterPro" id="IPR020843">
    <property type="entry name" value="ER"/>
</dbReference>
<dbReference type="Gene3D" id="3.40.50.720">
    <property type="entry name" value="NAD(P)-binding Rossmann-like Domain"/>
    <property type="match status" value="1"/>
</dbReference>
<dbReference type="GO" id="GO:0003872">
    <property type="term" value="F:6-phosphofructokinase activity"/>
    <property type="evidence" value="ECO:0007669"/>
    <property type="project" value="UniProtKB-UniRule"/>
</dbReference>
<comment type="subunit">
    <text evidence="10">Homodimer or monomer.</text>
</comment>
<feature type="binding site" evidence="10">
    <location>
        <position position="1231"/>
    </location>
    <ligand>
        <name>substrate</name>
    </ligand>
</feature>
<protein>
    <recommendedName>
        <fullName evidence="10">Pyrophosphate--fructose 6-phosphate 1-phosphotransferase</fullName>
        <ecNumber evidence="10">2.7.1.90</ecNumber>
    </recommendedName>
    <alternativeName>
        <fullName evidence="10">6-phosphofructokinase, pyrophosphate dependent</fullName>
    </alternativeName>
    <alternativeName>
        <fullName evidence="10">PPi-dependent phosphofructokinase</fullName>
        <shortName evidence="10">PPi-PFK</shortName>
    </alternativeName>
    <alternativeName>
        <fullName evidence="10">Pyrophosphate-dependent 6-phosphofructose-1-kinase</fullName>
    </alternativeName>
</protein>
<dbReference type="Gene3D" id="3.40.50.450">
    <property type="match status" value="2"/>
</dbReference>
<dbReference type="PROSITE" id="PS51221">
    <property type="entry name" value="TTL"/>
    <property type="match status" value="1"/>
</dbReference>
<dbReference type="InterPro" id="IPR000023">
    <property type="entry name" value="Phosphofructokinase_dom"/>
</dbReference>
<evidence type="ECO:0000259" key="12">
    <source>
        <dbReference type="SMART" id="SM00829"/>
    </source>
</evidence>
<evidence type="ECO:0000313" key="14">
    <source>
        <dbReference type="Proteomes" id="UP000604046"/>
    </source>
</evidence>
<dbReference type="InterPro" id="IPR011032">
    <property type="entry name" value="GroES-like_sf"/>
</dbReference>
<dbReference type="SUPFAM" id="SSF56059">
    <property type="entry name" value="Glutathione synthetase ATP-binding domain-like"/>
    <property type="match status" value="1"/>
</dbReference>
<feature type="site" description="Important for catalytic activity; stabilizes the transition state when the phosphoryl donor is PPi" evidence="10">
    <location>
        <position position="1121"/>
    </location>
</feature>
<feature type="binding site" evidence="10">
    <location>
        <position position="1094"/>
    </location>
    <ligand>
        <name>Mg(2+)</name>
        <dbReference type="ChEBI" id="CHEBI:18420"/>
        <note>catalytic</note>
    </ligand>
</feature>
<dbReference type="GO" id="GO:0005829">
    <property type="term" value="C:cytosol"/>
    <property type="evidence" value="ECO:0007669"/>
    <property type="project" value="TreeGrafter"/>
</dbReference>
<feature type="region of interest" description="Disordered" evidence="11">
    <location>
        <begin position="888"/>
        <end position="913"/>
    </location>
</feature>
<dbReference type="Gene3D" id="1.10.10.480">
    <property type="entry name" value="Phosphofructokinase, domain 3"/>
    <property type="match status" value="2"/>
</dbReference>
<dbReference type="PROSITE" id="PS01162">
    <property type="entry name" value="QOR_ZETA_CRYSTAL"/>
    <property type="match status" value="1"/>
</dbReference>
<dbReference type="CDD" id="cd05289">
    <property type="entry name" value="MDR_like_2"/>
    <property type="match status" value="1"/>
</dbReference>
<dbReference type="SUPFAM" id="SSF51735">
    <property type="entry name" value="NAD(P)-binding Rossmann-fold domains"/>
    <property type="match status" value="1"/>
</dbReference>
<dbReference type="InterPro" id="IPR036291">
    <property type="entry name" value="NAD(P)-bd_dom_sf"/>
</dbReference>
<dbReference type="PRINTS" id="PR00476">
    <property type="entry name" value="PHFRCTKINASE"/>
</dbReference>
<dbReference type="InterPro" id="IPR004344">
    <property type="entry name" value="TTL/TTLL_fam"/>
</dbReference>
<dbReference type="SUPFAM" id="SSF50129">
    <property type="entry name" value="GroES-like"/>
    <property type="match status" value="1"/>
</dbReference>